<geneLocation type="plasmid" evidence="5 6">
    <name>pTT6-2</name>
</geneLocation>
<organism evidence="5 6">
    <name type="scientific">Skermanella cutis</name>
    <dbReference type="NCBI Taxonomy" id="2775420"/>
    <lineage>
        <taxon>Bacteria</taxon>
        <taxon>Pseudomonadati</taxon>
        <taxon>Pseudomonadota</taxon>
        <taxon>Alphaproteobacteria</taxon>
        <taxon>Rhodospirillales</taxon>
        <taxon>Azospirillaceae</taxon>
        <taxon>Skermanella</taxon>
    </lineage>
</organism>
<dbReference type="PANTHER" id="PTHR46268">
    <property type="entry name" value="STRESS RESPONSE PROTEIN NHAX"/>
    <property type="match status" value="1"/>
</dbReference>
<reference evidence="5" key="1">
    <citation type="submission" date="2021-02" db="EMBL/GenBank/DDBJ databases">
        <title>Skermanella TT6 skin isolate.</title>
        <authorList>
            <person name="Lee K."/>
            <person name="Ganzorig M."/>
        </authorList>
    </citation>
    <scope>NUCLEOTIDE SEQUENCE</scope>
    <source>
        <strain evidence="5">TT6</strain>
    </source>
</reference>
<dbReference type="InterPro" id="IPR006016">
    <property type="entry name" value="UspA"/>
</dbReference>
<evidence type="ECO:0000256" key="2">
    <source>
        <dbReference type="ARBA" id="ARBA00022741"/>
    </source>
</evidence>
<dbReference type="PRINTS" id="PR01438">
    <property type="entry name" value="UNVRSLSTRESS"/>
</dbReference>
<evidence type="ECO:0000259" key="4">
    <source>
        <dbReference type="Pfam" id="PF00582"/>
    </source>
</evidence>
<evidence type="ECO:0000313" key="5">
    <source>
        <dbReference type="EMBL" id="QQP93370.1"/>
    </source>
</evidence>
<gene>
    <name evidence="5" type="ORF">IGS68_32590</name>
</gene>
<dbReference type="Gene3D" id="3.40.50.620">
    <property type="entry name" value="HUPs"/>
    <property type="match status" value="2"/>
</dbReference>
<dbReference type="Pfam" id="PF00582">
    <property type="entry name" value="Usp"/>
    <property type="match status" value="2"/>
</dbReference>
<evidence type="ECO:0000313" key="6">
    <source>
        <dbReference type="Proteomes" id="UP000595197"/>
    </source>
</evidence>
<dbReference type="InterPro" id="IPR006015">
    <property type="entry name" value="Universal_stress_UspA"/>
</dbReference>
<dbReference type="EMBL" id="CP067422">
    <property type="protein sequence ID" value="QQP93370.1"/>
    <property type="molecule type" value="Genomic_DNA"/>
</dbReference>
<evidence type="ECO:0000256" key="1">
    <source>
        <dbReference type="ARBA" id="ARBA00008791"/>
    </source>
</evidence>
<dbReference type="PANTHER" id="PTHR46268:SF27">
    <property type="entry name" value="UNIVERSAL STRESS PROTEIN RV2623"/>
    <property type="match status" value="1"/>
</dbReference>
<keyword evidence="3" id="KW-0067">ATP-binding</keyword>
<feature type="domain" description="UspA" evidence="4">
    <location>
        <begin position="143"/>
        <end position="279"/>
    </location>
</feature>
<dbReference type="RefSeq" id="WP_201082902.1">
    <property type="nucleotide sequence ID" value="NZ_CP067422.1"/>
</dbReference>
<accession>A0ABX7BG49</accession>
<dbReference type="CDD" id="cd00293">
    <property type="entry name" value="USP-like"/>
    <property type="match status" value="2"/>
</dbReference>
<dbReference type="SUPFAM" id="SSF52402">
    <property type="entry name" value="Adenine nucleotide alpha hydrolases-like"/>
    <property type="match status" value="2"/>
</dbReference>
<evidence type="ECO:0000256" key="3">
    <source>
        <dbReference type="ARBA" id="ARBA00022840"/>
    </source>
</evidence>
<keyword evidence="5" id="KW-0614">Plasmid</keyword>
<comment type="similarity">
    <text evidence="1">Belongs to the universal stress protein A family.</text>
</comment>
<proteinExistence type="inferred from homology"/>
<name>A0ABX7BG49_9PROT</name>
<keyword evidence="2" id="KW-0547">Nucleotide-binding</keyword>
<keyword evidence="6" id="KW-1185">Reference proteome</keyword>
<feature type="domain" description="UspA" evidence="4">
    <location>
        <begin position="2"/>
        <end position="132"/>
    </location>
</feature>
<dbReference type="InterPro" id="IPR014729">
    <property type="entry name" value="Rossmann-like_a/b/a_fold"/>
</dbReference>
<protein>
    <submittedName>
        <fullName evidence="5">Universal stress protein</fullName>
    </submittedName>
</protein>
<dbReference type="Proteomes" id="UP000595197">
    <property type="component" value="Plasmid pTT6-2"/>
</dbReference>
<sequence>MKVILAASDLSPRSDRAVVQAAYLAARMEARLVLLNVVDDELPAPIFDEERGLALRALESTAARLDTLPRDRIDMRVSGGLDFREILAAAREEEADLIVLGAHRRAILEDILVGTTVERVVRNASTPILVVKRPGPGDYRCTLAALDLTAEAVSILEQAHGLAGGQTLYALHVADDSVGLRQLGDAAAADRHRAELARTCEGLLRGIARRAGLAPNGFLPVVERGSPAQAILDAAGAFGADLGVVGTRTRTRGPMERLLLGSVAERLLLDMPCDVLTVPLEGPTPLEGAGAVPMPG</sequence>